<feature type="region of interest" description="Disordered" evidence="1">
    <location>
        <begin position="117"/>
        <end position="148"/>
    </location>
</feature>
<reference evidence="2" key="2">
    <citation type="submission" date="2022-01" db="EMBL/GenBank/DDBJ databases">
        <authorList>
            <person name="Yamashiro T."/>
            <person name="Shiraishi A."/>
            <person name="Satake H."/>
            <person name="Nakayama K."/>
        </authorList>
    </citation>
    <scope>NUCLEOTIDE SEQUENCE</scope>
</reference>
<sequence length="148" mass="16379">MSSPNHPTSDIEDAFSSNFPDYIPASPDYSPSSSGNTYSSSLNNSFAAPANRDPRLAKGNPCVSSDLLQRSNSFNDLECFETHSLYKAFPITADVLKFTMQELGTATFRITSIIQDEQLRKHSKEKDDDEVAVNDDDDENDDDDNDNA</sequence>
<gene>
    <name evidence="2" type="ORF">Tco_0729121</name>
</gene>
<evidence type="ECO:0000313" key="2">
    <source>
        <dbReference type="EMBL" id="GJS79240.1"/>
    </source>
</evidence>
<comment type="caution">
    <text evidence="2">The sequence shown here is derived from an EMBL/GenBank/DDBJ whole genome shotgun (WGS) entry which is preliminary data.</text>
</comment>
<name>A0ABQ4YQH4_9ASTR</name>
<keyword evidence="3" id="KW-1185">Reference proteome</keyword>
<dbReference type="EMBL" id="BQNB010010583">
    <property type="protein sequence ID" value="GJS79240.1"/>
    <property type="molecule type" value="Genomic_DNA"/>
</dbReference>
<feature type="compositionally biased region" description="Low complexity" evidence="1">
    <location>
        <begin position="30"/>
        <end position="45"/>
    </location>
</feature>
<accession>A0ABQ4YQH4</accession>
<organism evidence="2 3">
    <name type="scientific">Tanacetum coccineum</name>
    <dbReference type="NCBI Taxonomy" id="301880"/>
    <lineage>
        <taxon>Eukaryota</taxon>
        <taxon>Viridiplantae</taxon>
        <taxon>Streptophyta</taxon>
        <taxon>Embryophyta</taxon>
        <taxon>Tracheophyta</taxon>
        <taxon>Spermatophyta</taxon>
        <taxon>Magnoliopsida</taxon>
        <taxon>eudicotyledons</taxon>
        <taxon>Gunneridae</taxon>
        <taxon>Pentapetalae</taxon>
        <taxon>asterids</taxon>
        <taxon>campanulids</taxon>
        <taxon>Asterales</taxon>
        <taxon>Asteraceae</taxon>
        <taxon>Asteroideae</taxon>
        <taxon>Anthemideae</taxon>
        <taxon>Anthemidinae</taxon>
        <taxon>Tanacetum</taxon>
    </lineage>
</organism>
<evidence type="ECO:0000313" key="3">
    <source>
        <dbReference type="Proteomes" id="UP001151760"/>
    </source>
</evidence>
<feature type="compositionally biased region" description="Acidic residues" evidence="1">
    <location>
        <begin position="127"/>
        <end position="148"/>
    </location>
</feature>
<dbReference type="Proteomes" id="UP001151760">
    <property type="component" value="Unassembled WGS sequence"/>
</dbReference>
<protein>
    <submittedName>
        <fullName evidence="2">Uncharacterized protein</fullName>
    </submittedName>
</protein>
<reference evidence="2" key="1">
    <citation type="journal article" date="2022" name="Int. J. Mol. Sci.">
        <title>Draft Genome of Tanacetum Coccineum: Genomic Comparison of Closely Related Tanacetum-Family Plants.</title>
        <authorList>
            <person name="Yamashiro T."/>
            <person name="Shiraishi A."/>
            <person name="Nakayama K."/>
            <person name="Satake H."/>
        </authorList>
    </citation>
    <scope>NUCLEOTIDE SEQUENCE</scope>
</reference>
<feature type="region of interest" description="Disordered" evidence="1">
    <location>
        <begin position="1"/>
        <end position="64"/>
    </location>
</feature>
<feature type="compositionally biased region" description="Basic and acidic residues" evidence="1">
    <location>
        <begin position="117"/>
        <end position="126"/>
    </location>
</feature>
<evidence type="ECO:0000256" key="1">
    <source>
        <dbReference type="SAM" id="MobiDB-lite"/>
    </source>
</evidence>
<proteinExistence type="predicted"/>